<dbReference type="AlphaFoldDB" id="A0A0F9UBU4"/>
<dbReference type="Gene3D" id="2.40.420.20">
    <property type="match status" value="1"/>
</dbReference>
<protein>
    <submittedName>
        <fullName evidence="1">Uncharacterized protein</fullName>
    </submittedName>
</protein>
<evidence type="ECO:0000313" key="1">
    <source>
        <dbReference type="EMBL" id="KKN90650.1"/>
    </source>
</evidence>
<accession>A0A0F9UBU4</accession>
<dbReference type="Gene3D" id="2.40.50.100">
    <property type="match status" value="1"/>
</dbReference>
<dbReference type="PANTHER" id="PTHR30469:SF15">
    <property type="entry name" value="HLYD FAMILY OF SECRETION PROTEINS"/>
    <property type="match status" value="1"/>
</dbReference>
<organism evidence="1">
    <name type="scientific">marine sediment metagenome</name>
    <dbReference type="NCBI Taxonomy" id="412755"/>
    <lineage>
        <taxon>unclassified sequences</taxon>
        <taxon>metagenomes</taxon>
        <taxon>ecological metagenomes</taxon>
    </lineage>
</organism>
<gene>
    <name evidence="1" type="ORF">LCGC14_0225930</name>
</gene>
<sequence length="531" mass="57965">MSMKSWVVLGVVGMSLAAPVGCKRDVVLPPQPRPVTVIELRVSEPSRSSRIMGVAEAWAEQDVGFEVPGRVIFVVEENSLLQGRWVEQGKVIEKGDVLARLDRDPYEAALQTSEAEVSYAEVNLKNIYPAELEQAEARRKLGEATYTRMKEAYDRNVATITELDETEAERDVARAGVARAQAQIEAGRAGVERAEAGLTQAKLDLSYTTLLAPFTAEVAKVNIRVGGYVRPGDPVAHLVTMDPIKINVTVSGETSRTISTEDAADIFIRGRAEPLPGSVYLKSTTADASTRTFTITLVTRNHRAPVNKPDDPAVYGLARIESTLPVIRLDPDNKASLWVDEPRCLRKDDKGSFVWVIEGISKMQAIDPARPIYTVRKVRVTPGKGRFNLQGLYILRDLADPGDLTDDRLLVGDPPEGLADGDRIAILPMDWALRPGALVQVQFRRDKVASGYYVPFSAVMPTGEDGGYVMVVDPESNAARKTPVKMRETVGDLVRIEGADLADGVKVVVEGVHYLQDGEGVSIVSREARAP</sequence>
<dbReference type="EMBL" id="LAZR01000108">
    <property type="protein sequence ID" value="KKN90650.1"/>
    <property type="molecule type" value="Genomic_DNA"/>
</dbReference>
<dbReference type="GO" id="GO:0015562">
    <property type="term" value="F:efflux transmembrane transporter activity"/>
    <property type="evidence" value="ECO:0007669"/>
    <property type="project" value="TreeGrafter"/>
</dbReference>
<proteinExistence type="predicted"/>
<dbReference type="GO" id="GO:1990281">
    <property type="term" value="C:efflux pump complex"/>
    <property type="evidence" value="ECO:0007669"/>
    <property type="project" value="TreeGrafter"/>
</dbReference>
<reference evidence="1" key="1">
    <citation type="journal article" date="2015" name="Nature">
        <title>Complex archaea that bridge the gap between prokaryotes and eukaryotes.</title>
        <authorList>
            <person name="Spang A."/>
            <person name="Saw J.H."/>
            <person name="Jorgensen S.L."/>
            <person name="Zaremba-Niedzwiedzka K."/>
            <person name="Martijn J."/>
            <person name="Lind A.E."/>
            <person name="van Eijk R."/>
            <person name="Schleper C."/>
            <person name="Guy L."/>
            <person name="Ettema T.J."/>
        </authorList>
    </citation>
    <scope>NUCLEOTIDE SEQUENCE</scope>
</reference>
<dbReference type="PANTHER" id="PTHR30469">
    <property type="entry name" value="MULTIDRUG RESISTANCE PROTEIN MDTA"/>
    <property type="match status" value="1"/>
</dbReference>
<dbReference type="Gene3D" id="1.10.287.470">
    <property type="entry name" value="Helix hairpin bin"/>
    <property type="match status" value="1"/>
</dbReference>
<dbReference type="SUPFAM" id="SSF111369">
    <property type="entry name" value="HlyD-like secretion proteins"/>
    <property type="match status" value="3"/>
</dbReference>
<name>A0A0F9UBU4_9ZZZZ</name>
<comment type="caution">
    <text evidence="1">The sequence shown here is derived from an EMBL/GenBank/DDBJ whole genome shotgun (WGS) entry which is preliminary data.</text>
</comment>
<dbReference type="Gene3D" id="2.40.30.170">
    <property type="match status" value="1"/>
</dbReference>